<protein>
    <recommendedName>
        <fullName evidence="2">ATP-dependent dethiobiotin synthetase BioD</fullName>
        <ecNumber evidence="2">6.3.3.3</ecNumber>
    </recommendedName>
    <alternativeName>
        <fullName evidence="2">DTB synthetase</fullName>
        <shortName evidence="2">DTBS</shortName>
    </alternativeName>
    <alternativeName>
        <fullName evidence="2">Dethiobiotin synthase</fullName>
    </alternativeName>
</protein>
<keyword evidence="2" id="KW-0479">Metal-binding</keyword>
<dbReference type="GO" id="GO:0000287">
    <property type="term" value="F:magnesium ion binding"/>
    <property type="evidence" value="ECO:0007669"/>
    <property type="project" value="UniProtKB-UniRule"/>
</dbReference>
<dbReference type="GO" id="GO:0009102">
    <property type="term" value="P:biotin biosynthetic process"/>
    <property type="evidence" value="ECO:0007669"/>
    <property type="project" value="UniProtKB-UniRule"/>
</dbReference>
<keyword evidence="2" id="KW-0067">ATP-binding</keyword>
<comment type="subcellular location">
    <subcellularLocation>
        <location evidence="2">Cytoplasm</location>
    </subcellularLocation>
</comment>
<feature type="binding site" evidence="2">
    <location>
        <begin position="114"/>
        <end position="117"/>
    </location>
    <ligand>
        <name>ATP</name>
        <dbReference type="ChEBI" id="CHEBI:30616"/>
    </ligand>
</feature>
<comment type="function">
    <text evidence="2">Catalyzes a mechanistically unusual reaction, the ATP-dependent insertion of CO2 between the N7 and N8 nitrogen atoms of 7,8-diaminopelargonic acid (DAPA, also called 7,8-diammoniononanoate) to form a ureido ring.</text>
</comment>
<comment type="caution">
    <text evidence="2">Lacks conserved residue(s) required for the propagation of feature annotation.</text>
</comment>
<dbReference type="Gene3D" id="3.40.50.300">
    <property type="entry name" value="P-loop containing nucleotide triphosphate hydrolases"/>
    <property type="match status" value="1"/>
</dbReference>
<dbReference type="OrthoDB" id="9802097at2"/>
<evidence type="ECO:0000313" key="4">
    <source>
        <dbReference type="Proteomes" id="UP000440224"/>
    </source>
</evidence>
<feature type="binding site" evidence="2">
    <location>
        <position position="114"/>
    </location>
    <ligand>
        <name>Mg(2+)</name>
        <dbReference type="ChEBI" id="CHEBI:18420"/>
    </ligand>
</feature>
<dbReference type="GO" id="GO:0005829">
    <property type="term" value="C:cytosol"/>
    <property type="evidence" value="ECO:0007669"/>
    <property type="project" value="TreeGrafter"/>
</dbReference>
<feature type="binding site" evidence="2">
    <location>
        <position position="44"/>
    </location>
    <ligand>
        <name>substrate</name>
    </ligand>
</feature>
<keyword evidence="2" id="KW-0547">Nucleotide-binding</keyword>
<comment type="caution">
    <text evidence="3">The sequence shown here is derived from an EMBL/GenBank/DDBJ whole genome shotgun (WGS) entry which is preliminary data.</text>
</comment>
<comment type="subunit">
    <text evidence="2">Homodimer.</text>
</comment>
<proteinExistence type="inferred from homology"/>
<dbReference type="UniPathway" id="UPA00078">
    <property type="reaction ID" value="UER00161"/>
</dbReference>
<comment type="pathway">
    <text evidence="2">Cofactor biosynthesis; biotin biosynthesis; biotin from 7,8-diaminononanoate: step 1/2.</text>
</comment>
<feature type="active site" evidence="2">
    <location>
        <position position="40"/>
    </location>
</feature>
<keyword evidence="2" id="KW-0436">Ligase</keyword>
<feature type="binding site" evidence="2">
    <location>
        <position position="56"/>
    </location>
    <ligand>
        <name>Mg(2+)</name>
        <dbReference type="ChEBI" id="CHEBI:18420"/>
    </ligand>
</feature>
<dbReference type="GO" id="GO:0005524">
    <property type="term" value="F:ATP binding"/>
    <property type="evidence" value="ECO:0007669"/>
    <property type="project" value="UniProtKB-UniRule"/>
</dbReference>
<dbReference type="CDD" id="cd03109">
    <property type="entry name" value="DTBS"/>
    <property type="match status" value="1"/>
</dbReference>
<dbReference type="Pfam" id="PF13500">
    <property type="entry name" value="AAA_26"/>
    <property type="match status" value="1"/>
</dbReference>
<keyword evidence="4" id="KW-1185">Reference proteome</keyword>
<dbReference type="SUPFAM" id="SSF52540">
    <property type="entry name" value="P-loop containing nucleoside triphosphate hydrolases"/>
    <property type="match status" value="1"/>
</dbReference>
<feature type="binding site" evidence="2">
    <location>
        <position position="19"/>
    </location>
    <ligand>
        <name>Mg(2+)</name>
        <dbReference type="ChEBI" id="CHEBI:18420"/>
    </ligand>
</feature>
<evidence type="ECO:0000256" key="1">
    <source>
        <dbReference type="ARBA" id="ARBA00022756"/>
    </source>
</evidence>
<feature type="binding site" evidence="2">
    <location>
        <begin position="15"/>
        <end position="20"/>
    </location>
    <ligand>
        <name>ATP</name>
        <dbReference type="ChEBI" id="CHEBI:30616"/>
    </ligand>
</feature>
<keyword evidence="2" id="KW-0460">Magnesium</keyword>
<gene>
    <name evidence="2" type="primary">bioD</name>
    <name evidence="3" type="ORF">GF068_22005</name>
</gene>
<keyword evidence="2" id="KW-0963">Cytoplasm</keyword>
<keyword evidence="1 2" id="KW-0093">Biotin biosynthesis</keyword>
<name>A0A6N7PVV0_9BACT</name>
<dbReference type="AlphaFoldDB" id="A0A6N7PVV0"/>
<comment type="similarity">
    <text evidence="2">Belongs to the dethiobiotin synthetase family.</text>
</comment>
<dbReference type="EMBL" id="WJIE01000006">
    <property type="protein sequence ID" value="MRG94570.1"/>
    <property type="molecule type" value="Genomic_DNA"/>
</dbReference>
<dbReference type="InterPro" id="IPR004472">
    <property type="entry name" value="DTB_synth_BioD"/>
</dbReference>
<dbReference type="InterPro" id="IPR027417">
    <property type="entry name" value="P-loop_NTPase"/>
</dbReference>
<evidence type="ECO:0000256" key="2">
    <source>
        <dbReference type="HAMAP-Rule" id="MF_00336"/>
    </source>
</evidence>
<comment type="catalytic activity">
    <reaction evidence="2">
        <text>(7R,8S)-7,8-diammoniononanoate + CO2 + ATP = (4R,5S)-dethiobiotin + ADP + phosphate + 3 H(+)</text>
        <dbReference type="Rhea" id="RHEA:15805"/>
        <dbReference type="ChEBI" id="CHEBI:15378"/>
        <dbReference type="ChEBI" id="CHEBI:16526"/>
        <dbReference type="ChEBI" id="CHEBI:30616"/>
        <dbReference type="ChEBI" id="CHEBI:43474"/>
        <dbReference type="ChEBI" id="CHEBI:149469"/>
        <dbReference type="ChEBI" id="CHEBI:149473"/>
        <dbReference type="ChEBI" id="CHEBI:456216"/>
        <dbReference type="EC" id="6.3.3.3"/>
    </reaction>
</comment>
<feature type="binding site" evidence="2">
    <location>
        <position position="56"/>
    </location>
    <ligand>
        <name>ATP</name>
        <dbReference type="ChEBI" id="CHEBI:30616"/>
    </ligand>
</feature>
<dbReference type="Proteomes" id="UP000440224">
    <property type="component" value="Unassembled WGS sequence"/>
</dbReference>
<comment type="cofactor">
    <cofactor evidence="2">
        <name>Mg(2+)</name>
        <dbReference type="ChEBI" id="CHEBI:18420"/>
    </cofactor>
</comment>
<dbReference type="EC" id="6.3.3.3" evidence="2"/>
<evidence type="ECO:0000313" key="3">
    <source>
        <dbReference type="EMBL" id="MRG94570.1"/>
    </source>
</evidence>
<dbReference type="HAMAP" id="MF_00336">
    <property type="entry name" value="BioD"/>
    <property type="match status" value="1"/>
</dbReference>
<accession>A0A6N7PVV0</accession>
<sequence length="228" mass="23172">MEPVSRIVIVGTGTGVGKTHAGVALVSALGSAGASVAGLKPIESGVPSEPSEAATDAAALAAVSTFHVKHPPPYALPDPVSPHLAARRVGTRIDLERVAAWADACAEAEVLLLETAGALLSPLGPGVFNLDLARVLRPDHLLLVAPDRLGVLHDVAVTLHALRTLAADLPAPVLLLQPPAVADASTGTNAEELVGLGIVSKVWGFPRATPTAPEVRTAARSLLEALGF</sequence>
<dbReference type="PANTHER" id="PTHR43210">
    <property type="entry name" value="DETHIOBIOTIN SYNTHETASE"/>
    <property type="match status" value="1"/>
</dbReference>
<dbReference type="GO" id="GO:0004141">
    <property type="term" value="F:dethiobiotin synthase activity"/>
    <property type="evidence" value="ECO:0007669"/>
    <property type="project" value="UniProtKB-UniRule"/>
</dbReference>
<organism evidence="3 4">
    <name type="scientific">Polyangium spumosum</name>
    <dbReference type="NCBI Taxonomy" id="889282"/>
    <lineage>
        <taxon>Bacteria</taxon>
        <taxon>Pseudomonadati</taxon>
        <taxon>Myxococcota</taxon>
        <taxon>Polyangia</taxon>
        <taxon>Polyangiales</taxon>
        <taxon>Polyangiaceae</taxon>
        <taxon>Polyangium</taxon>
    </lineage>
</organism>
<dbReference type="PANTHER" id="PTHR43210:SF5">
    <property type="entry name" value="DETHIOBIOTIN SYNTHETASE"/>
    <property type="match status" value="1"/>
</dbReference>
<reference evidence="3 4" key="1">
    <citation type="submission" date="2019-10" db="EMBL/GenBank/DDBJ databases">
        <title>A soil myxobacterium in the family Polyangiaceae.</title>
        <authorList>
            <person name="Li Y."/>
            <person name="Wang J."/>
        </authorList>
    </citation>
    <scope>NUCLEOTIDE SEQUENCE [LARGE SCALE GENOMIC DNA]</scope>
    <source>
        <strain evidence="3 4">DSM 14734</strain>
    </source>
</reference>